<evidence type="ECO:0000259" key="5">
    <source>
        <dbReference type="PROSITE" id="PS51464"/>
    </source>
</evidence>
<sequence>MSVKLKIKSIYRDCSKTEKEIADYILQNPKEVSRMTINEIASNLKFADSTIFQFTKKLGYKGFRDFRNDLLTEEFDTEISIHENLNKDDDCSTIARQVFESSIQSLKSTFKILSFSDIEQASKIILNSNLTFLFGIGGSNVVCADAYHKLLRSPVKAIYSSDYHIQLMNAALMTSNDCAFLVSHSGITKEMILVAIEIKKHHAKLILITGYPKCELSKYADVVLYTVADETKYRSESLSSRIAQLAIIDTLFTIIMLNDEELSKSTLHKIREVINETKE</sequence>
<dbReference type="Pfam" id="PF01418">
    <property type="entry name" value="HTH_6"/>
    <property type="match status" value="1"/>
</dbReference>
<dbReference type="GO" id="GO:0097367">
    <property type="term" value="F:carbohydrate derivative binding"/>
    <property type="evidence" value="ECO:0007669"/>
    <property type="project" value="InterPro"/>
</dbReference>
<evidence type="ECO:0000313" key="6">
    <source>
        <dbReference type="EMBL" id="MBB5184342.1"/>
    </source>
</evidence>
<dbReference type="PANTHER" id="PTHR30514:SF1">
    <property type="entry name" value="HTH-TYPE TRANSCRIPTIONAL REGULATOR HEXR-RELATED"/>
    <property type="match status" value="1"/>
</dbReference>
<dbReference type="InterPro" id="IPR047640">
    <property type="entry name" value="RpiR-like"/>
</dbReference>
<dbReference type="SUPFAM" id="SSF46689">
    <property type="entry name" value="Homeodomain-like"/>
    <property type="match status" value="1"/>
</dbReference>
<feature type="domain" description="SIS" evidence="5">
    <location>
        <begin position="121"/>
        <end position="261"/>
    </location>
</feature>
<dbReference type="CDD" id="cd05013">
    <property type="entry name" value="SIS_RpiR"/>
    <property type="match status" value="1"/>
</dbReference>
<dbReference type="GO" id="GO:0003700">
    <property type="term" value="F:DNA-binding transcription factor activity"/>
    <property type="evidence" value="ECO:0007669"/>
    <property type="project" value="InterPro"/>
</dbReference>
<keyword evidence="3" id="KW-0804">Transcription</keyword>
<dbReference type="Gene3D" id="3.40.50.10490">
    <property type="entry name" value="Glucose-6-phosphate isomerase like protein, domain 1"/>
    <property type="match status" value="1"/>
</dbReference>
<dbReference type="GO" id="GO:0003677">
    <property type="term" value="F:DNA binding"/>
    <property type="evidence" value="ECO:0007669"/>
    <property type="project" value="UniProtKB-KW"/>
</dbReference>
<evidence type="ECO:0000259" key="4">
    <source>
        <dbReference type="PROSITE" id="PS51071"/>
    </source>
</evidence>
<dbReference type="GO" id="GO:1901135">
    <property type="term" value="P:carbohydrate derivative metabolic process"/>
    <property type="evidence" value="ECO:0007669"/>
    <property type="project" value="InterPro"/>
</dbReference>
<comment type="caution">
    <text evidence="6">The sequence shown here is derived from an EMBL/GenBank/DDBJ whole genome shotgun (WGS) entry which is preliminary data.</text>
</comment>
<evidence type="ECO:0000256" key="1">
    <source>
        <dbReference type="ARBA" id="ARBA00023015"/>
    </source>
</evidence>
<dbReference type="AlphaFoldDB" id="A0A7W8FYV5"/>
<keyword evidence="2 6" id="KW-0238">DNA-binding</keyword>
<dbReference type="InterPro" id="IPR000281">
    <property type="entry name" value="HTH_RpiR"/>
</dbReference>
<evidence type="ECO:0000313" key="7">
    <source>
        <dbReference type="Proteomes" id="UP000521313"/>
    </source>
</evidence>
<dbReference type="InterPro" id="IPR035472">
    <property type="entry name" value="RpiR-like_SIS"/>
</dbReference>
<evidence type="ECO:0000256" key="2">
    <source>
        <dbReference type="ARBA" id="ARBA00023125"/>
    </source>
</evidence>
<feature type="domain" description="HTH rpiR-type" evidence="4">
    <location>
        <begin position="1"/>
        <end position="77"/>
    </location>
</feature>
<dbReference type="SUPFAM" id="SSF53697">
    <property type="entry name" value="SIS domain"/>
    <property type="match status" value="1"/>
</dbReference>
<name>A0A7W8FYV5_9FIRM</name>
<dbReference type="EMBL" id="JACHHD010000003">
    <property type="protein sequence ID" value="MBB5184342.1"/>
    <property type="molecule type" value="Genomic_DNA"/>
</dbReference>
<dbReference type="InterPro" id="IPR001347">
    <property type="entry name" value="SIS_dom"/>
</dbReference>
<dbReference type="InterPro" id="IPR009057">
    <property type="entry name" value="Homeodomain-like_sf"/>
</dbReference>
<reference evidence="6 7" key="1">
    <citation type="submission" date="2020-08" db="EMBL/GenBank/DDBJ databases">
        <title>Genomic Encyclopedia of Type Strains, Phase IV (KMG-IV): sequencing the most valuable type-strain genomes for metagenomic binning, comparative biology and taxonomic classification.</title>
        <authorList>
            <person name="Goeker M."/>
        </authorList>
    </citation>
    <scope>NUCLEOTIDE SEQUENCE [LARGE SCALE GENOMIC DNA]</scope>
    <source>
        <strain evidence="6 7">DSM 26963</strain>
    </source>
</reference>
<dbReference type="InterPro" id="IPR046348">
    <property type="entry name" value="SIS_dom_sf"/>
</dbReference>
<keyword evidence="1" id="KW-0805">Transcription regulation</keyword>
<gene>
    <name evidence="6" type="ORF">HNQ43_000380</name>
</gene>
<dbReference type="InterPro" id="IPR036388">
    <property type="entry name" value="WH-like_DNA-bd_sf"/>
</dbReference>
<proteinExistence type="predicted"/>
<dbReference type="PROSITE" id="PS51071">
    <property type="entry name" value="HTH_RPIR"/>
    <property type="match status" value="1"/>
</dbReference>
<protein>
    <submittedName>
        <fullName evidence="6">DNA-binding MurR/RpiR family transcriptional regulator</fullName>
    </submittedName>
</protein>
<dbReference type="Gene3D" id="1.10.10.10">
    <property type="entry name" value="Winged helix-like DNA-binding domain superfamily/Winged helix DNA-binding domain"/>
    <property type="match status" value="1"/>
</dbReference>
<dbReference type="PROSITE" id="PS51464">
    <property type="entry name" value="SIS"/>
    <property type="match status" value="1"/>
</dbReference>
<evidence type="ECO:0000256" key="3">
    <source>
        <dbReference type="ARBA" id="ARBA00023163"/>
    </source>
</evidence>
<organism evidence="6 7">
    <name type="scientific">Faecalicoccus acidiformans</name>
    <dbReference type="NCBI Taxonomy" id="915173"/>
    <lineage>
        <taxon>Bacteria</taxon>
        <taxon>Bacillati</taxon>
        <taxon>Bacillota</taxon>
        <taxon>Erysipelotrichia</taxon>
        <taxon>Erysipelotrichales</taxon>
        <taxon>Erysipelotrichaceae</taxon>
        <taxon>Faecalicoccus</taxon>
    </lineage>
</organism>
<dbReference type="PANTHER" id="PTHR30514">
    <property type="entry name" value="GLUCOKINASE"/>
    <property type="match status" value="1"/>
</dbReference>
<dbReference type="RefSeq" id="WP_183374245.1">
    <property type="nucleotide sequence ID" value="NZ_CAWVLV010000034.1"/>
</dbReference>
<dbReference type="Proteomes" id="UP000521313">
    <property type="component" value="Unassembled WGS sequence"/>
</dbReference>
<accession>A0A7W8FYV5</accession>
<dbReference type="Pfam" id="PF01380">
    <property type="entry name" value="SIS"/>
    <property type="match status" value="1"/>
</dbReference>